<evidence type="ECO:0000256" key="1">
    <source>
        <dbReference type="SAM" id="MobiDB-lite"/>
    </source>
</evidence>
<feature type="compositionally biased region" description="Basic and acidic residues" evidence="1">
    <location>
        <begin position="346"/>
        <end position="373"/>
    </location>
</feature>
<comment type="caution">
    <text evidence="2">The sequence shown here is derived from an EMBL/GenBank/DDBJ whole genome shotgun (WGS) entry which is preliminary data.</text>
</comment>
<feature type="region of interest" description="Disordered" evidence="1">
    <location>
        <begin position="1"/>
        <end position="59"/>
    </location>
</feature>
<feature type="region of interest" description="Disordered" evidence="1">
    <location>
        <begin position="77"/>
        <end position="122"/>
    </location>
</feature>
<sequence length="536" mass="59153">MGNLRLATQRSKRKAPPTSPTKGKKVMAVPNSTNLHPRPVPHHRTDTDLLSNPGQAKNPGDVFGLLKPITKTTSFVGEDHTTLKNHTLGNTGGGNEDEDLWDSLPTSDQPVDEDDSINDDEDEGEVGISAISFGAGDFQTSTDHTVEGHPGHEIQYEIPYGSETCKSAWIGASETWTNFKWRIAEEMDCPITQLKLGYKISTEPVRQAIHFLHNKDEYETMVSDVLVAMGSGKSREMGIPKGRKAGKPIIVRLSDLREKEAKKTKKVTLGKKSAADENPKDDIASGHWKWVAELQKRHACEKHMGKACSVLRNGDHYQFTKADISLWGTLLAAGRATLDTPPDALKIMDADRSRPKPIPKESDTKSSPNREKNPWPFPFMPPYGMPFPYGFPSLPTQMWPPSPYSGNPGPSSTPTPVPVPQHTPPVNPTHHSQAPSQPSSDFDPTGVIYPSISQWLAELDKNRSGDQVRYSQYAEVLLEHGFESIWDISDTDAVPSATISSLSGMRIGHVISLQRLAALEVRRIQREHKKRSSSHA</sequence>
<gene>
    <name evidence="2" type="ORF">BS47DRAFT_1392171</name>
</gene>
<name>A0A9P6AZ82_9AGAM</name>
<reference evidence="2" key="1">
    <citation type="journal article" date="2020" name="Nat. Commun.">
        <title>Large-scale genome sequencing of mycorrhizal fungi provides insights into the early evolution of symbiotic traits.</title>
        <authorList>
            <person name="Miyauchi S."/>
            <person name="Kiss E."/>
            <person name="Kuo A."/>
            <person name="Drula E."/>
            <person name="Kohler A."/>
            <person name="Sanchez-Garcia M."/>
            <person name="Morin E."/>
            <person name="Andreopoulos B."/>
            <person name="Barry K.W."/>
            <person name="Bonito G."/>
            <person name="Buee M."/>
            <person name="Carver A."/>
            <person name="Chen C."/>
            <person name="Cichocki N."/>
            <person name="Clum A."/>
            <person name="Culley D."/>
            <person name="Crous P.W."/>
            <person name="Fauchery L."/>
            <person name="Girlanda M."/>
            <person name="Hayes R.D."/>
            <person name="Keri Z."/>
            <person name="LaButti K."/>
            <person name="Lipzen A."/>
            <person name="Lombard V."/>
            <person name="Magnuson J."/>
            <person name="Maillard F."/>
            <person name="Murat C."/>
            <person name="Nolan M."/>
            <person name="Ohm R.A."/>
            <person name="Pangilinan J."/>
            <person name="Pereira M.F."/>
            <person name="Perotto S."/>
            <person name="Peter M."/>
            <person name="Pfister S."/>
            <person name="Riley R."/>
            <person name="Sitrit Y."/>
            <person name="Stielow J.B."/>
            <person name="Szollosi G."/>
            <person name="Zifcakova L."/>
            <person name="Stursova M."/>
            <person name="Spatafora J.W."/>
            <person name="Tedersoo L."/>
            <person name="Vaario L.M."/>
            <person name="Yamada A."/>
            <person name="Yan M."/>
            <person name="Wang P."/>
            <person name="Xu J."/>
            <person name="Bruns T."/>
            <person name="Baldrian P."/>
            <person name="Vilgalys R."/>
            <person name="Dunand C."/>
            <person name="Henrissat B."/>
            <person name="Grigoriev I.V."/>
            <person name="Hibbett D."/>
            <person name="Nagy L.G."/>
            <person name="Martin F.M."/>
        </authorList>
    </citation>
    <scope>NUCLEOTIDE SEQUENCE</scope>
    <source>
        <strain evidence="2">UP504</strain>
    </source>
</reference>
<feature type="region of interest" description="Disordered" evidence="1">
    <location>
        <begin position="400"/>
        <end position="444"/>
    </location>
</feature>
<dbReference type="Proteomes" id="UP000886523">
    <property type="component" value="Unassembled WGS sequence"/>
</dbReference>
<feature type="compositionally biased region" description="Polar residues" evidence="1">
    <location>
        <begin position="432"/>
        <end position="442"/>
    </location>
</feature>
<dbReference type="AlphaFoldDB" id="A0A9P6AZ82"/>
<proteinExistence type="predicted"/>
<organism evidence="2 3">
    <name type="scientific">Hydnum rufescens UP504</name>
    <dbReference type="NCBI Taxonomy" id="1448309"/>
    <lineage>
        <taxon>Eukaryota</taxon>
        <taxon>Fungi</taxon>
        <taxon>Dikarya</taxon>
        <taxon>Basidiomycota</taxon>
        <taxon>Agaricomycotina</taxon>
        <taxon>Agaricomycetes</taxon>
        <taxon>Cantharellales</taxon>
        <taxon>Hydnaceae</taxon>
        <taxon>Hydnum</taxon>
    </lineage>
</organism>
<protein>
    <submittedName>
        <fullName evidence="2">Uncharacterized protein</fullName>
    </submittedName>
</protein>
<feature type="compositionally biased region" description="Acidic residues" evidence="1">
    <location>
        <begin position="110"/>
        <end position="122"/>
    </location>
</feature>
<accession>A0A9P6AZ82</accession>
<dbReference type="EMBL" id="MU128957">
    <property type="protein sequence ID" value="KAF9514736.1"/>
    <property type="molecule type" value="Genomic_DNA"/>
</dbReference>
<keyword evidence="3" id="KW-1185">Reference proteome</keyword>
<evidence type="ECO:0000313" key="2">
    <source>
        <dbReference type="EMBL" id="KAF9514736.1"/>
    </source>
</evidence>
<evidence type="ECO:0000313" key="3">
    <source>
        <dbReference type="Proteomes" id="UP000886523"/>
    </source>
</evidence>
<feature type="region of interest" description="Disordered" evidence="1">
    <location>
        <begin position="341"/>
        <end position="375"/>
    </location>
</feature>
<dbReference type="OrthoDB" id="3027237at2759"/>
<feature type="compositionally biased region" description="Pro residues" evidence="1">
    <location>
        <begin position="411"/>
        <end position="427"/>
    </location>
</feature>